<proteinExistence type="inferred from homology"/>
<keyword evidence="2 3" id="KW-0479">Metal-binding</keyword>
<organism evidence="4 5">
    <name type="scientific">Hymenobacter fodinae</name>
    <dbReference type="NCBI Taxonomy" id="2510796"/>
    <lineage>
        <taxon>Bacteria</taxon>
        <taxon>Pseudomonadati</taxon>
        <taxon>Bacteroidota</taxon>
        <taxon>Cytophagia</taxon>
        <taxon>Cytophagales</taxon>
        <taxon>Hymenobacteraceae</taxon>
        <taxon>Hymenobacter</taxon>
    </lineage>
</organism>
<evidence type="ECO:0000256" key="2">
    <source>
        <dbReference type="ARBA" id="ARBA00022723"/>
    </source>
</evidence>
<evidence type="ECO:0000313" key="5">
    <source>
        <dbReference type="Proteomes" id="UP000298337"/>
    </source>
</evidence>
<feature type="binding site" evidence="3">
    <location>
        <position position="166"/>
    </location>
    <ligand>
        <name>a divalent metal cation</name>
        <dbReference type="ChEBI" id="CHEBI:60240"/>
    </ligand>
</feature>
<keyword evidence="5" id="KW-1185">Reference proteome</keyword>
<dbReference type="InterPro" id="IPR034660">
    <property type="entry name" value="DinB/YfiT-like"/>
</dbReference>
<dbReference type="OrthoDB" id="118635at2"/>
<comment type="caution">
    <text evidence="4">The sequence shown here is derived from an EMBL/GenBank/DDBJ whole genome shotgun (WGS) entry which is preliminary data.</text>
</comment>
<dbReference type="Pfam" id="PF05163">
    <property type="entry name" value="DinB"/>
    <property type="match status" value="1"/>
</dbReference>
<dbReference type="AlphaFoldDB" id="A0A4Z0PDB5"/>
<dbReference type="SUPFAM" id="SSF109854">
    <property type="entry name" value="DinB/YfiT-like putative metalloenzymes"/>
    <property type="match status" value="1"/>
</dbReference>
<dbReference type="GO" id="GO:0046872">
    <property type="term" value="F:metal ion binding"/>
    <property type="evidence" value="ECO:0007669"/>
    <property type="project" value="UniProtKB-KW"/>
</dbReference>
<sequence length="193" mass="21521">MRRAVINKTCSAPSPPHPHLSLHHLAPIRFIILAMESLLIAQYDLVRSARGVLLAYCATMAPADFTAPISAFNHTSIRDLLVHCAATYQHWLVNVALGQSWPLPDAAAVPDIAALGQLYAQTDTLVTDFLEHFRGQWHTELSLRVPRRSEPVQLTPLALFTHVLTHEFHHKGQVLSMSRQLGYVPVDTDVIRT</sequence>
<evidence type="ECO:0000256" key="1">
    <source>
        <dbReference type="ARBA" id="ARBA00008635"/>
    </source>
</evidence>
<evidence type="ECO:0000256" key="3">
    <source>
        <dbReference type="PIRSR" id="PIRSR607837-1"/>
    </source>
</evidence>
<comment type="similarity">
    <text evidence="1">Belongs to the DinB family.</text>
</comment>
<dbReference type="Proteomes" id="UP000298337">
    <property type="component" value="Unassembled WGS sequence"/>
</dbReference>
<gene>
    <name evidence="4" type="ORF">EU556_06625</name>
</gene>
<reference evidence="4 5" key="1">
    <citation type="submission" date="2019-04" db="EMBL/GenBank/DDBJ databases">
        <authorList>
            <person name="Feng G."/>
            <person name="Zhang J."/>
            <person name="Zhu H."/>
        </authorList>
    </citation>
    <scope>NUCLEOTIDE SEQUENCE [LARGE SCALE GENOMIC DNA]</scope>
    <source>
        <strain evidence="4 5">92R-1</strain>
    </source>
</reference>
<dbReference type="Gene3D" id="1.20.120.450">
    <property type="entry name" value="dinb family like domain"/>
    <property type="match status" value="1"/>
</dbReference>
<dbReference type="InterPro" id="IPR007837">
    <property type="entry name" value="DinB"/>
</dbReference>
<protein>
    <submittedName>
        <fullName evidence="4">Damage-inducible protein DinB</fullName>
    </submittedName>
</protein>
<feature type="binding site" evidence="3">
    <location>
        <position position="170"/>
    </location>
    <ligand>
        <name>a divalent metal cation</name>
        <dbReference type="ChEBI" id="CHEBI:60240"/>
    </ligand>
</feature>
<dbReference type="PANTHER" id="PTHR37302">
    <property type="entry name" value="SLR1116 PROTEIN"/>
    <property type="match status" value="1"/>
</dbReference>
<name>A0A4Z0PDB5_9BACT</name>
<dbReference type="EMBL" id="SRLA01000001">
    <property type="protein sequence ID" value="TGE10482.1"/>
    <property type="molecule type" value="Genomic_DNA"/>
</dbReference>
<evidence type="ECO:0000313" key="4">
    <source>
        <dbReference type="EMBL" id="TGE10482.1"/>
    </source>
</evidence>
<accession>A0A4Z0PDB5</accession>
<dbReference type="PANTHER" id="PTHR37302:SF3">
    <property type="entry name" value="DAMAGE-INDUCIBLE PROTEIN DINB"/>
    <property type="match status" value="1"/>
</dbReference>
<feature type="binding site" evidence="3">
    <location>
        <position position="83"/>
    </location>
    <ligand>
        <name>a divalent metal cation</name>
        <dbReference type="ChEBI" id="CHEBI:60240"/>
    </ligand>
</feature>